<keyword evidence="2" id="KW-1185">Reference proteome</keyword>
<organism evidence="1 2">
    <name type="scientific">Streptomyces typhae</name>
    <dbReference type="NCBI Taxonomy" id="2681492"/>
    <lineage>
        <taxon>Bacteria</taxon>
        <taxon>Bacillati</taxon>
        <taxon>Actinomycetota</taxon>
        <taxon>Actinomycetes</taxon>
        <taxon>Kitasatosporales</taxon>
        <taxon>Streptomycetaceae</taxon>
        <taxon>Streptomyces</taxon>
    </lineage>
</organism>
<comment type="caution">
    <text evidence="1">The sequence shown here is derived from an EMBL/GenBank/DDBJ whole genome shotgun (WGS) entry which is preliminary data.</text>
</comment>
<reference evidence="1 2" key="1">
    <citation type="submission" date="2019-11" db="EMBL/GenBank/DDBJ databases">
        <title>Streptomyces typhae sp. nov., a novel endophytic actinomycete isolated from the root of cattail pollen (Typha angustifolia L.).</title>
        <authorList>
            <person name="Peng C."/>
        </authorList>
    </citation>
    <scope>NUCLEOTIDE SEQUENCE [LARGE SCALE GENOMIC DNA]</scope>
    <source>
        <strain evidence="2">p1417</strain>
    </source>
</reference>
<proteinExistence type="predicted"/>
<evidence type="ECO:0000313" key="1">
    <source>
        <dbReference type="EMBL" id="MVO83922.1"/>
    </source>
</evidence>
<name>A0A6L6WNV1_9ACTN</name>
<dbReference type="Proteomes" id="UP000483802">
    <property type="component" value="Unassembled WGS sequence"/>
</dbReference>
<sequence length="200" mass="21213">MVYRDAAAATDIAVQPTTDGGARTLVTLKDGKAPTSHRFRLDLPQGTGVAEDGWGGFELHRESAEGVHVPVGSIDAPWAKDANGESVPTSYRLDGTEIVQEIETDDNTAFPVVADPKMTWGIVTGTAYFNKKDTRTIANNGALSGVVSGFLPPGLNIYWGAHAAVITTTALKAKNAKRCLKVKFAAGLFIPDQYSGGYCK</sequence>
<dbReference type="AlphaFoldDB" id="A0A6L6WNV1"/>
<evidence type="ECO:0000313" key="2">
    <source>
        <dbReference type="Proteomes" id="UP000483802"/>
    </source>
</evidence>
<accession>A0A6L6WNV1</accession>
<protein>
    <submittedName>
        <fullName evidence="1">Uncharacterized protein</fullName>
    </submittedName>
</protein>
<gene>
    <name evidence="1" type="ORF">GPA10_03860</name>
</gene>
<dbReference type="RefSeq" id="WP_157164092.1">
    <property type="nucleotide sequence ID" value="NZ_WPNZ01000001.1"/>
</dbReference>
<dbReference type="EMBL" id="WPNZ01000001">
    <property type="protein sequence ID" value="MVO83922.1"/>
    <property type="molecule type" value="Genomic_DNA"/>
</dbReference>